<dbReference type="Pfam" id="PF01809">
    <property type="entry name" value="YidD"/>
    <property type="match status" value="1"/>
</dbReference>
<reference evidence="1 2" key="1">
    <citation type="submission" date="2017-09" db="EMBL/GenBank/DDBJ databases">
        <title>Depth-based differentiation of microbial function through sediment-hosted aquifers and enrichment of novel symbionts in the deep terrestrial subsurface.</title>
        <authorList>
            <person name="Probst A.J."/>
            <person name="Ladd B."/>
            <person name="Jarett J.K."/>
            <person name="Geller-Mcgrath D.E."/>
            <person name="Sieber C.M."/>
            <person name="Emerson J.B."/>
            <person name="Anantharaman K."/>
            <person name="Thomas B.C."/>
            <person name="Malmstrom R."/>
            <person name="Stieglmeier M."/>
            <person name="Klingl A."/>
            <person name="Woyke T."/>
            <person name="Ryan C.M."/>
            <person name="Banfield J.F."/>
        </authorList>
    </citation>
    <scope>NUCLEOTIDE SEQUENCE [LARGE SCALE GENOMIC DNA]</scope>
    <source>
        <strain evidence="1">CG22_combo_CG10-13_8_21_14_all_39_10</strain>
    </source>
</reference>
<protein>
    <submittedName>
        <fullName evidence="1">Membrane protein insertion efficiency factor YidD</fullName>
    </submittedName>
</protein>
<gene>
    <name evidence="1" type="primary">yidD</name>
    <name evidence="1" type="ORF">COX03_02740</name>
</gene>
<sequence>MYRHFSRFLRFAFGPGCRYQPTCSRYAKEAVNKYGIFKGGLLGLKRVLKCNPFGGSGYDPML</sequence>
<evidence type="ECO:0000313" key="1">
    <source>
        <dbReference type="EMBL" id="PIP57502.1"/>
    </source>
</evidence>
<dbReference type="PANTHER" id="PTHR33383:SF1">
    <property type="entry name" value="MEMBRANE PROTEIN INSERTION EFFICIENCY FACTOR-RELATED"/>
    <property type="match status" value="1"/>
</dbReference>
<dbReference type="EMBL" id="PCSW01000084">
    <property type="protein sequence ID" value="PIP57502.1"/>
    <property type="molecule type" value="Genomic_DNA"/>
</dbReference>
<name>A0A2H0BIJ9_9BACT</name>
<accession>A0A2H0BIJ9</accession>
<evidence type="ECO:0000313" key="2">
    <source>
        <dbReference type="Proteomes" id="UP000229847"/>
    </source>
</evidence>
<organism evidence="1 2">
    <name type="scientific">Candidatus Woesebacteria bacterium CG22_combo_CG10-13_8_21_14_all_39_10</name>
    <dbReference type="NCBI Taxonomy" id="1975059"/>
    <lineage>
        <taxon>Bacteria</taxon>
        <taxon>Candidatus Woeseibacteriota</taxon>
    </lineage>
</organism>
<proteinExistence type="predicted"/>
<dbReference type="Proteomes" id="UP000229847">
    <property type="component" value="Unassembled WGS sequence"/>
</dbReference>
<dbReference type="InterPro" id="IPR002696">
    <property type="entry name" value="Membr_insert_effic_factor_YidD"/>
</dbReference>
<dbReference type="NCBIfam" id="TIGR00278">
    <property type="entry name" value="membrane protein insertion efficiency factor YidD"/>
    <property type="match status" value="1"/>
</dbReference>
<dbReference type="SMART" id="SM01234">
    <property type="entry name" value="Haemolytic"/>
    <property type="match status" value="1"/>
</dbReference>
<dbReference type="PANTHER" id="PTHR33383">
    <property type="entry name" value="MEMBRANE PROTEIN INSERTION EFFICIENCY FACTOR-RELATED"/>
    <property type="match status" value="1"/>
</dbReference>
<comment type="caution">
    <text evidence="1">The sequence shown here is derived from an EMBL/GenBank/DDBJ whole genome shotgun (WGS) entry which is preliminary data.</text>
</comment>
<dbReference type="AlphaFoldDB" id="A0A2H0BIJ9"/>